<protein>
    <submittedName>
        <fullName evidence="1">Uncharacterized protein</fullName>
    </submittedName>
</protein>
<organism evidence="1">
    <name type="scientific">Nothobranchius korthausae</name>
    <dbReference type="NCBI Taxonomy" id="1143690"/>
    <lineage>
        <taxon>Eukaryota</taxon>
        <taxon>Metazoa</taxon>
        <taxon>Chordata</taxon>
        <taxon>Craniata</taxon>
        <taxon>Vertebrata</taxon>
        <taxon>Euteleostomi</taxon>
        <taxon>Actinopterygii</taxon>
        <taxon>Neopterygii</taxon>
        <taxon>Teleostei</taxon>
        <taxon>Neoteleostei</taxon>
        <taxon>Acanthomorphata</taxon>
        <taxon>Ovalentaria</taxon>
        <taxon>Atherinomorphae</taxon>
        <taxon>Cyprinodontiformes</taxon>
        <taxon>Nothobranchiidae</taxon>
        <taxon>Nothobranchius</taxon>
    </lineage>
</organism>
<dbReference type="EMBL" id="HAEC01016656">
    <property type="protein sequence ID" value="SBQ84877.1"/>
    <property type="molecule type" value="Transcribed_RNA"/>
</dbReference>
<gene>
    <name evidence="1" type="primary">Nfu_g_1_010766</name>
</gene>
<sequence length="94" mass="10490">MNRDEGVCTLDRSWDTVVVRRARPRINGDGSEATTISDALKKATVVAETCQQDGKNKSITLCSERNQIMEARQIENLLEKGFVCKGYSRIVKGE</sequence>
<reference evidence="1" key="2">
    <citation type="submission" date="2016-06" db="EMBL/GenBank/DDBJ databases">
        <title>The genome of a short-lived fish provides insights into sex chromosome evolution and the genetic control of aging.</title>
        <authorList>
            <person name="Reichwald K."/>
            <person name="Felder M."/>
            <person name="Petzold A."/>
            <person name="Koch P."/>
            <person name="Groth M."/>
            <person name="Platzer M."/>
        </authorList>
    </citation>
    <scope>NUCLEOTIDE SEQUENCE</scope>
    <source>
        <tissue evidence="1">Brain</tissue>
    </source>
</reference>
<accession>A0A1A8HN27</accession>
<name>A0A1A8HN27_9TELE</name>
<proteinExistence type="predicted"/>
<reference evidence="1" key="1">
    <citation type="submission" date="2016-05" db="EMBL/GenBank/DDBJ databases">
        <authorList>
            <person name="Lavstsen T."/>
            <person name="Jespersen J.S."/>
        </authorList>
    </citation>
    <scope>NUCLEOTIDE SEQUENCE</scope>
    <source>
        <tissue evidence="1">Brain</tissue>
    </source>
</reference>
<dbReference type="AlphaFoldDB" id="A0A1A8HN27"/>
<evidence type="ECO:0000313" key="1">
    <source>
        <dbReference type="EMBL" id="SBQ84877.1"/>
    </source>
</evidence>